<dbReference type="PANTHER" id="PTHR30290">
    <property type="entry name" value="PERIPLASMIC BINDING COMPONENT OF ABC TRANSPORTER"/>
    <property type="match status" value="1"/>
</dbReference>
<dbReference type="EMBL" id="JAURUO010000002">
    <property type="protein sequence ID" value="MDP9727669.1"/>
    <property type="molecule type" value="Genomic_DNA"/>
</dbReference>
<sequence length="595" mass="65864">MKRKLMAVRKSRRAMLAVGALSTGLLLAVSGCGTSPTNSSQGAGSSSNLTPQKGGTITYALPAQTNLNWFLPITNAANDSVYNTQLVDQLYKPMLWINNDYTINWNSSIAQKIVANSQGTVYHVYLNPKWKWSDGQPVTSKDVLFTWNVIKAASASNAPSPWPFVGAGTGDIPNGVKSVVANGPYEVTFTLKKPANQQWFEYNGIIQITPMPAHAWDKYPNNMTQEIKYLGSNATNLMFDTVVDGPFEPVSATPNQEWVIKPNPNYPGHKSLVDKIIFQYEASNTAEFAALQSGNINVGYIDPTQLGEKGALTSKGYTITPEYPFGIFWTEMNMYPGAKNAPIFDKLYVRQALQMAIDNESAAKDIYKGYAQPLFGPIPPVPQTKFLDPNLQNPYPYNPTKAKQLLEQHGWKEVNGVMTKNGQQMKFTMIYASGSTSTEDQAELMKEDWAQIGVDVTLKPMPFSTFLTVTANSKNPTGWDLAFGTGWDYNGPGFYPTGGQLFKTGAPSGTGFSDPQEDKLISETHQPYPTEQQTMQNFFQYEDYTAHVLPFLWNLNIASLVVTSSNVHNVLQYLDAATAFPQMQYWWVSNSSNQS</sequence>
<dbReference type="SUPFAM" id="SSF53850">
    <property type="entry name" value="Periplasmic binding protein-like II"/>
    <property type="match status" value="1"/>
</dbReference>
<comment type="subcellular location">
    <subcellularLocation>
        <location evidence="1">Cell envelope</location>
    </subcellularLocation>
</comment>
<dbReference type="InterPro" id="IPR039424">
    <property type="entry name" value="SBP_5"/>
</dbReference>
<evidence type="ECO:0000256" key="4">
    <source>
        <dbReference type="ARBA" id="ARBA00022729"/>
    </source>
</evidence>
<dbReference type="PROSITE" id="PS51257">
    <property type="entry name" value="PROKAR_LIPOPROTEIN"/>
    <property type="match status" value="1"/>
</dbReference>
<dbReference type="CDD" id="cd08513">
    <property type="entry name" value="PBP2_thermophilic_Hb8_like"/>
    <property type="match status" value="1"/>
</dbReference>
<protein>
    <submittedName>
        <fullName evidence="7">Peptide/nickel transport system substrate-binding protein</fullName>
    </submittedName>
</protein>
<dbReference type="InterPro" id="IPR030678">
    <property type="entry name" value="Peptide/Ni-bd"/>
</dbReference>
<feature type="chain" id="PRO_5047335659" evidence="5">
    <location>
        <begin position="29"/>
        <end position="595"/>
    </location>
</feature>
<keyword evidence="3" id="KW-0813">Transport</keyword>
<evidence type="ECO:0000259" key="6">
    <source>
        <dbReference type="Pfam" id="PF00496"/>
    </source>
</evidence>
<organism evidence="7 8">
    <name type="scientific">Alicyclobacillus tolerans</name>
    <dbReference type="NCBI Taxonomy" id="90970"/>
    <lineage>
        <taxon>Bacteria</taxon>
        <taxon>Bacillati</taxon>
        <taxon>Bacillota</taxon>
        <taxon>Bacilli</taxon>
        <taxon>Bacillales</taxon>
        <taxon>Alicyclobacillaceae</taxon>
        <taxon>Alicyclobacillus</taxon>
    </lineage>
</organism>
<proteinExistence type="inferred from homology"/>
<evidence type="ECO:0000313" key="7">
    <source>
        <dbReference type="EMBL" id="MDP9727669.1"/>
    </source>
</evidence>
<dbReference type="PIRSF" id="PIRSF002741">
    <property type="entry name" value="MppA"/>
    <property type="match status" value="1"/>
</dbReference>
<dbReference type="Proteomes" id="UP001229209">
    <property type="component" value="Unassembled WGS sequence"/>
</dbReference>
<dbReference type="Pfam" id="PF00496">
    <property type="entry name" value="SBP_bac_5"/>
    <property type="match status" value="1"/>
</dbReference>
<accession>A0ABT9LTT0</accession>
<evidence type="ECO:0000256" key="2">
    <source>
        <dbReference type="ARBA" id="ARBA00005695"/>
    </source>
</evidence>
<feature type="domain" description="Solute-binding protein family 5" evidence="6">
    <location>
        <begin position="109"/>
        <end position="484"/>
    </location>
</feature>
<feature type="signal peptide" evidence="5">
    <location>
        <begin position="1"/>
        <end position="28"/>
    </location>
</feature>
<evidence type="ECO:0000256" key="3">
    <source>
        <dbReference type="ARBA" id="ARBA00022448"/>
    </source>
</evidence>
<gene>
    <name evidence="7" type="ORF">J2S04_000596</name>
</gene>
<comment type="caution">
    <text evidence="7">The sequence shown here is derived from an EMBL/GenBank/DDBJ whole genome shotgun (WGS) entry which is preliminary data.</text>
</comment>
<dbReference type="Gene3D" id="3.40.190.10">
    <property type="entry name" value="Periplasmic binding protein-like II"/>
    <property type="match status" value="1"/>
</dbReference>
<dbReference type="PANTHER" id="PTHR30290:SF10">
    <property type="entry name" value="PERIPLASMIC OLIGOPEPTIDE-BINDING PROTEIN-RELATED"/>
    <property type="match status" value="1"/>
</dbReference>
<evidence type="ECO:0000256" key="1">
    <source>
        <dbReference type="ARBA" id="ARBA00004196"/>
    </source>
</evidence>
<keyword evidence="8" id="KW-1185">Reference proteome</keyword>
<reference evidence="7 8" key="1">
    <citation type="submission" date="2023-07" db="EMBL/GenBank/DDBJ databases">
        <title>Genomic Encyclopedia of Type Strains, Phase IV (KMG-IV): sequencing the most valuable type-strain genomes for metagenomic binning, comparative biology and taxonomic classification.</title>
        <authorList>
            <person name="Goeker M."/>
        </authorList>
    </citation>
    <scope>NUCLEOTIDE SEQUENCE [LARGE SCALE GENOMIC DNA]</scope>
    <source>
        <strain evidence="7 8">DSM 25924</strain>
    </source>
</reference>
<comment type="similarity">
    <text evidence="2">Belongs to the bacterial solute-binding protein 5 family.</text>
</comment>
<keyword evidence="4 5" id="KW-0732">Signal</keyword>
<name>A0ABT9LTT0_9BACL</name>
<dbReference type="InterPro" id="IPR000914">
    <property type="entry name" value="SBP_5_dom"/>
</dbReference>
<evidence type="ECO:0000256" key="5">
    <source>
        <dbReference type="SAM" id="SignalP"/>
    </source>
</evidence>
<evidence type="ECO:0000313" key="8">
    <source>
        <dbReference type="Proteomes" id="UP001229209"/>
    </source>
</evidence>
<dbReference type="Gene3D" id="3.10.105.10">
    <property type="entry name" value="Dipeptide-binding Protein, Domain 3"/>
    <property type="match status" value="1"/>
</dbReference>